<dbReference type="NCBIfam" id="TIGR00663">
    <property type="entry name" value="dnan"/>
    <property type="match status" value="1"/>
</dbReference>
<keyword evidence="8" id="KW-0238">DNA-binding</keyword>
<comment type="subcellular location">
    <subcellularLocation>
        <location evidence="1 9">Cytoplasm</location>
    </subcellularLocation>
</comment>
<comment type="function">
    <text evidence="9">Confers DNA tethering and processivity to DNA polymerases and other proteins. Acts as a clamp, forming a ring around DNA (a reaction catalyzed by the clamp-loading complex) which diffuses in an ATP-independent manner freely and bidirectionally along dsDNA. Initially characterized for its ability to contact the catalytic subunit of DNA polymerase III (Pol III), a complex, multichain enzyme responsible for most of the replicative synthesis in bacteria; Pol III exhibits 3'-5' exonuclease proofreading activity. The beta chain is required for initiation of replication as well as for processivity of DNA replication.</text>
</comment>
<proteinExistence type="inferred from homology"/>
<evidence type="ECO:0000313" key="14">
    <source>
        <dbReference type="Proteomes" id="UP000243540"/>
    </source>
</evidence>
<dbReference type="GO" id="GO:0005737">
    <property type="term" value="C:cytoplasm"/>
    <property type="evidence" value="ECO:0007669"/>
    <property type="project" value="UniProtKB-SubCell"/>
</dbReference>
<evidence type="ECO:0000259" key="12">
    <source>
        <dbReference type="Pfam" id="PF02768"/>
    </source>
</evidence>
<dbReference type="PIRSF" id="PIRSF000804">
    <property type="entry name" value="DNA_pol_III_b"/>
    <property type="match status" value="1"/>
</dbReference>
<reference evidence="13 14" key="1">
    <citation type="submission" date="2017-04" db="EMBL/GenBank/DDBJ databases">
        <title>Draft genome sequences of Alloscardovia macacae UMA81211 and UMA81212 isolated from the feces of a rhesus macaque (Macaca mulatta).</title>
        <authorList>
            <person name="Albert K."/>
            <person name="Sela D.A."/>
        </authorList>
    </citation>
    <scope>NUCLEOTIDE SEQUENCE [LARGE SCALE GENOMIC DNA]</scope>
    <source>
        <strain evidence="13 14">UMA81212</strain>
    </source>
</reference>
<dbReference type="PANTHER" id="PTHR30478">
    <property type="entry name" value="DNA POLYMERASE III SUBUNIT BETA"/>
    <property type="match status" value="1"/>
</dbReference>
<dbReference type="Gene3D" id="3.10.150.10">
    <property type="entry name" value="DNA Polymerase III, subunit A, domain 2"/>
    <property type="match status" value="3"/>
</dbReference>
<comment type="caution">
    <text evidence="13">The sequence shown here is derived from an EMBL/GenBank/DDBJ whole genome shotgun (WGS) entry which is preliminary data.</text>
</comment>
<dbReference type="InterPro" id="IPR022635">
    <property type="entry name" value="DNA_polIII_beta_C"/>
</dbReference>
<dbReference type="InterPro" id="IPR022634">
    <property type="entry name" value="DNA_polIII_beta_N"/>
</dbReference>
<dbReference type="EMBL" id="NEKC01000008">
    <property type="protein sequence ID" value="OTA29158.1"/>
    <property type="molecule type" value="Genomic_DNA"/>
</dbReference>
<evidence type="ECO:0000313" key="13">
    <source>
        <dbReference type="EMBL" id="OTA29158.1"/>
    </source>
</evidence>
<evidence type="ECO:0000256" key="8">
    <source>
        <dbReference type="ARBA" id="ARBA00023125"/>
    </source>
</evidence>
<dbReference type="GO" id="GO:0009360">
    <property type="term" value="C:DNA polymerase III complex"/>
    <property type="evidence" value="ECO:0007669"/>
    <property type="project" value="InterPro"/>
</dbReference>
<dbReference type="InterPro" id="IPR046938">
    <property type="entry name" value="DNA_clamp_sf"/>
</dbReference>
<feature type="domain" description="DNA polymerase III beta sliding clamp C-terminal" evidence="12">
    <location>
        <begin position="248"/>
        <end position="353"/>
    </location>
</feature>
<name>A0A1Y2SYN2_9BIFI</name>
<evidence type="ECO:0000256" key="1">
    <source>
        <dbReference type="ARBA" id="ARBA00004496"/>
    </source>
</evidence>
<evidence type="ECO:0000256" key="7">
    <source>
        <dbReference type="ARBA" id="ARBA00022932"/>
    </source>
</evidence>
<dbReference type="InterPro" id="IPR001001">
    <property type="entry name" value="DNA_polIII_beta"/>
</dbReference>
<evidence type="ECO:0000259" key="10">
    <source>
        <dbReference type="Pfam" id="PF00712"/>
    </source>
</evidence>
<dbReference type="InterPro" id="IPR022637">
    <property type="entry name" value="DNA_polIII_beta_cen"/>
</dbReference>
<dbReference type="RefSeq" id="WP_086106638.1">
    <property type="nucleotide sequence ID" value="NZ_NEKB01000006.1"/>
</dbReference>
<evidence type="ECO:0000256" key="2">
    <source>
        <dbReference type="ARBA" id="ARBA00010752"/>
    </source>
</evidence>
<evidence type="ECO:0000256" key="6">
    <source>
        <dbReference type="ARBA" id="ARBA00022705"/>
    </source>
</evidence>
<keyword evidence="7 9" id="KW-0239">DNA-directed DNA polymerase</keyword>
<protein>
    <recommendedName>
        <fullName evidence="9">Beta sliding clamp</fullName>
    </recommendedName>
</protein>
<evidence type="ECO:0000256" key="3">
    <source>
        <dbReference type="ARBA" id="ARBA00022490"/>
    </source>
</evidence>
<comment type="similarity">
    <text evidence="2 9">Belongs to the beta sliding clamp family.</text>
</comment>
<organism evidence="13 14">
    <name type="scientific">Alloscardovia macacae</name>
    <dbReference type="NCBI Taxonomy" id="1160091"/>
    <lineage>
        <taxon>Bacteria</taxon>
        <taxon>Bacillati</taxon>
        <taxon>Actinomycetota</taxon>
        <taxon>Actinomycetes</taxon>
        <taxon>Bifidobacteriales</taxon>
        <taxon>Bifidobacteriaceae</taxon>
        <taxon>Alloscardovia</taxon>
    </lineage>
</organism>
<dbReference type="SUPFAM" id="SSF55979">
    <property type="entry name" value="DNA clamp"/>
    <property type="match status" value="3"/>
</dbReference>
<dbReference type="Pfam" id="PF00712">
    <property type="entry name" value="DNA_pol3_beta"/>
    <property type="match status" value="1"/>
</dbReference>
<keyword evidence="6 9" id="KW-0235">DNA replication</keyword>
<dbReference type="OrthoDB" id="468978at2"/>
<dbReference type="GO" id="GO:0008408">
    <property type="term" value="F:3'-5' exonuclease activity"/>
    <property type="evidence" value="ECO:0007669"/>
    <property type="project" value="InterPro"/>
</dbReference>
<dbReference type="SMART" id="SM00480">
    <property type="entry name" value="POL3Bc"/>
    <property type="match status" value="1"/>
</dbReference>
<dbReference type="STRING" id="1160091.B9T39_04575"/>
<accession>A0A1Y2SYN2</accession>
<gene>
    <name evidence="13" type="ORF">B9T39_04575</name>
</gene>
<keyword evidence="5 9" id="KW-0548">Nucleotidyltransferase</keyword>
<evidence type="ECO:0000256" key="4">
    <source>
        <dbReference type="ARBA" id="ARBA00022679"/>
    </source>
</evidence>
<keyword evidence="3 9" id="KW-0963">Cytoplasm</keyword>
<evidence type="ECO:0000256" key="9">
    <source>
        <dbReference type="PIRNR" id="PIRNR000804"/>
    </source>
</evidence>
<dbReference type="Pfam" id="PF02768">
    <property type="entry name" value="DNA_pol3_beta_3"/>
    <property type="match status" value="1"/>
</dbReference>
<feature type="domain" description="DNA polymerase III beta sliding clamp N-terminal" evidence="10">
    <location>
        <begin position="1"/>
        <end position="118"/>
    </location>
</feature>
<dbReference type="Proteomes" id="UP000243540">
    <property type="component" value="Unassembled WGS sequence"/>
</dbReference>
<dbReference type="GO" id="GO:0003677">
    <property type="term" value="F:DNA binding"/>
    <property type="evidence" value="ECO:0007669"/>
    <property type="project" value="UniProtKB-UniRule"/>
</dbReference>
<dbReference type="GO" id="GO:0003887">
    <property type="term" value="F:DNA-directed DNA polymerase activity"/>
    <property type="evidence" value="ECO:0007669"/>
    <property type="project" value="UniProtKB-UniRule"/>
</dbReference>
<dbReference type="GO" id="GO:0006271">
    <property type="term" value="P:DNA strand elongation involved in DNA replication"/>
    <property type="evidence" value="ECO:0007669"/>
    <property type="project" value="TreeGrafter"/>
</dbReference>
<evidence type="ECO:0000256" key="5">
    <source>
        <dbReference type="ARBA" id="ARBA00022695"/>
    </source>
</evidence>
<dbReference type="AlphaFoldDB" id="A0A1Y2SYN2"/>
<dbReference type="Pfam" id="PF02767">
    <property type="entry name" value="DNA_pol3_beta_2"/>
    <property type="match status" value="1"/>
</dbReference>
<keyword evidence="4 9" id="KW-0808">Transferase</keyword>
<feature type="domain" description="DNA polymerase III beta sliding clamp central" evidence="11">
    <location>
        <begin position="126"/>
        <end position="243"/>
    </location>
</feature>
<comment type="subunit">
    <text evidence="9">Forms a ring-shaped head-to-tail homodimer around DNA.</text>
</comment>
<dbReference type="CDD" id="cd00140">
    <property type="entry name" value="beta_clamp"/>
    <property type="match status" value="1"/>
</dbReference>
<dbReference type="PANTHER" id="PTHR30478:SF0">
    <property type="entry name" value="BETA SLIDING CLAMP"/>
    <property type="match status" value="1"/>
</dbReference>
<sequence length="374" mass="40640">MKLDVDSAAFADAVAWATRILPSRPATPILAGIKLEARNGELAFSTFDYEKSARHHIEAAVDEDGTIVVLGKLLADIAKALPQGTISLQTANSRVTISGGKSKFSLQLMPESDYPQLPEIPAAVGQVDAETFSAAVNKTAVAVAREENRIVLKGIRVNIDGDKVVMTSTDRFRLARTSFTWTPENSDFQSTLLIDGSVIKDISRSLDTTSNVVLGYNPEKSTLLSVSNAGRQSTAQLIDGEFPAVDRLFVDEYPIHAVINRSELISAITRVALVAEKNAPIRMVFTNNEVQLSAGSADESQAKETIDAQLDGEAITVAFNPSYLKEGLGAIDEPYVRMKMVNAARAVEFNGQQELDGDESLDYRYLLVPMRFID</sequence>
<evidence type="ECO:0000259" key="11">
    <source>
        <dbReference type="Pfam" id="PF02767"/>
    </source>
</evidence>